<accession>A0A1C3HI81</accession>
<proteinExistence type="predicted"/>
<protein>
    <recommendedName>
        <fullName evidence="2">DUF1289 domain-containing protein</fullName>
    </recommendedName>
</protein>
<dbReference type="EMBL" id="LT575490">
    <property type="protein sequence ID" value="SAY44722.1"/>
    <property type="molecule type" value="Genomic_DNA"/>
</dbReference>
<dbReference type="PANTHER" id="PTHR35175:SF2">
    <property type="entry name" value="DUF1289 DOMAIN-CONTAINING PROTEIN"/>
    <property type="match status" value="1"/>
</dbReference>
<gene>
    <name evidence="1" type="ORF">PWN146_03433</name>
</gene>
<dbReference type="RefSeq" id="WP_225529431.1">
    <property type="nucleotide sequence ID" value="NZ_JAFFPY010000006.1"/>
</dbReference>
<evidence type="ECO:0008006" key="2">
    <source>
        <dbReference type="Google" id="ProtNLM"/>
    </source>
</evidence>
<dbReference type="InterPro" id="IPR010710">
    <property type="entry name" value="DUF1289"/>
</dbReference>
<evidence type="ECO:0000313" key="1">
    <source>
        <dbReference type="EMBL" id="SAY44722.1"/>
    </source>
</evidence>
<dbReference type="AlphaFoldDB" id="A0A1C3HI81"/>
<sequence length="67" mass="7625">MAGHTQQSHPGVRSPCVSLCRIDDETQQCRGCLRTRAEIAAWPTASDAEKRAIWRRLELRADFKQNT</sequence>
<name>A0A1C3HI81_SERMA</name>
<organism evidence="1">
    <name type="scientific">Serratia marcescens</name>
    <dbReference type="NCBI Taxonomy" id="615"/>
    <lineage>
        <taxon>Bacteria</taxon>
        <taxon>Pseudomonadati</taxon>
        <taxon>Pseudomonadota</taxon>
        <taxon>Gammaproteobacteria</taxon>
        <taxon>Enterobacterales</taxon>
        <taxon>Yersiniaceae</taxon>
        <taxon>Serratia</taxon>
    </lineage>
</organism>
<reference evidence="1" key="1">
    <citation type="submission" date="2016-05" db="EMBL/GenBank/DDBJ databases">
        <authorList>
            <person name="Cock P.J.A."/>
            <person name="Cock P.J.A."/>
        </authorList>
    </citation>
    <scope>NUCLEOTIDE SEQUENCE</scope>
    <source>
        <strain evidence="1">PWN146_assembly</strain>
    </source>
</reference>
<dbReference type="Pfam" id="PF06945">
    <property type="entry name" value="DUF1289"/>
    <property type="match status" value="1"/>
</dbReference>
<dbReference type="PANTHER" id="PTHR35175">
    <property type="entry name" value="DUF1289 DOMAIN-CONTAINING PROTEIN"/>
    <property type="match status" value="1"/>
</dbReference>